<dbReference type="Proteomes" id="UP001057402">
    <property type="component" value="Chromosome 5"/>
</dbReference>
<evidence type="ECO:0000313" key="1">
    <source>
        <dbReference type="EMBL" id="KAI4370814.1"/>
    </source>
</evidence>
<reference evidence="2" key="1">
    <citation type="journal article" date="2023" name="Front. Plant Sci.">
        <title>Chromosomal-level genome assembly of Melastoma candidum provides insights into trichome evolution.</title>
        <authorList>
            <person name="Zhong Y."/>
            <person name="Wu W."/>
            <person name="Sun C."/>
            <person name="Zou P."/>
            <person name="Liu Y."/>
            <person name="Dai S."/>
            <person name="Zhou R."/>
        </authorList>
    </citation>
    <scope>NUCLEOTIDE SEQUENCE [LARGE SCALE GENOMIC DNA]</scope>
</reference>
<evidence type="ECO:0000313" key="2">
    <source>
        <dbReference type="Proteomes" id="UP001057402"/>
    </source>
</evidence>
<protein>
    <submittedName>
        <fullName evidence="1">Uncharacterized protein</fullName>
    </submittedName>
</protein>
<accession>A0ACB9QW57</accession>
<proteinExistence type="predicted"/>
<name>A0ACB9QW57_9MYRT</name>
<comment type="caution">
    <text evidence="1">The sequence shown here is derived from an EMBL/GenBank/DDBJ whole genome shotgun (WGS) entry which is preliminary data.</text>
</comment>
<sequence>MASIHFLLLTAAAVLLSFPSLSSPLGFNCTSAMATATFCRSLVSFTPTSNNATLSSIQLLFGIKHLVPLLSTNNLPATTPLNATLDPSHPILVPLNCSCSRSHHTGLALGISYKGPIYKVRSGDTLYDIANGVFAGLVTVGDLQTVNGIANASLIKVGDRLWVPLPCSCDEVEGQDAVHLAHVTSSGSSVEEIAGEYGVAQSTVMAVNGIGDPRALRAGQVLDVPLRACASSIRNDSLDSRLLVPNGTYAVTANNCVTCSCHAINNWMLQCWPSQTIKPSNWTVCPSMSCQGTGLYVGNTTSSSCNRTTCAYAGYDRQSIFTTIVNEGTCPGVSGNFAGRMSSPILTRILLLVSLWLLNLHPTLEGIKECC</sequence>
<organism evidence="1 2">
    <name type="scientific">Melastoma candidum</name>
    <dbReference type="NCBI Taxonomy" id="119954"/>
    <lineage>
        <taxon>Eukaryota</taxon>
        <taxon>Viridiplantae</taxon>
        <taxon>Streptophyta</taxon>
        <taxon>Embryophyta</taxon>
        <taxon>Tracheophyta</taxon>
        <taxon>Spermatophyta</taxon>
        <taxon>Magnoliopsida</taxon>
        <taxon>eudicotyledons</taxon>
        <taxon>Gunneridae</taxon>
        <taxon>Pentapetalae</taxon>
        <taxon>rosids</taxon>
        <taxon>malvids</taxon>
        <taxon>Myrtales</taxon>
        <taxon>Melastomataceae</taxon>
        <taxon>Melastomatoideae</taxon>
        <taxon>Melastomateae</taxon>
        <taxon>Melastoma</taxon>
    </lineage>
</organism>
<keyword evidence="2" id="KW-1185">Reference proteome</keyword>
<dbReference type="EMBL" id="CM042884">
    <property type="protein sequence ID" value="KAI4370814.1"/>
    <property type="molecule type" value="Genomic_DNA"/>
</dbReference>
<gene>
    <name evidence="1" type="ORF">MLD38_019122</name>
</gene>